<dbReference type="EMBL" id="QPKB01000005">
    <property type="protein sequence ID" value="RWR85311.1"/>
    <property type="molecule type" value="Genomic_DNA"/>
</dbReference>
<evidence type="ECO:0000313" key="1">
    <source>
        <dbReference type="EMBL" id="RWR85311.1"/>
    </source>
</evidence>
<protein>
    <submittedName>
        <fullName evidence="1">Uncharacterized protein</fullName>
    </submittedName>
</protein>
<comment type="caution">
    <text evidence="1">The sequence shown here is derived from an EMBL/GenBank/DDBJ whole genome shotgun (WGS) entry which is preliminary data.</text>
</comment>
<evidence type="ECO:0000313" key="2">
    <source>
        <dbReference type="Proteomes" id="UP000283530"/>
    </source>
</evidence>
<sequence length="66" mass="7226">MNGIDSKSNITTDVREEASFIQRVALGLRLRFRVRDGDAGNTYTAEEVLVVPALSVIVDDHINGLP</sequence>
<dbReference type="AlphaFoldDB" id="A0A443P3K5"/>
<name>A0A443P3K5_9MAGN</name>
<dbReference type="OrthoDB" id="10569545at2759"/>
<reference evidence="1 2" key="1">
    <citation type="journal article" date="2019" name="Nat. Plants">
        <title>Stout camphor tree genome fills gaps in understanding of flowering plant genome evolution.</title>
        <authorList>
            <person name="Chaw S.M."/>
            <person name="Liu Y.C."/>
            <person name="Wu Y.W."/>
            <person name="Wang H.Y."/>
            <person name="Lin C.I."/>
            <person name="Wu C.S."/>
            <person name="Ke H.M."/>
            <person name="Chang L.Y."/>
            <person name="Hsu C.Y."/>
            <person name="Yang H.T."/>
            <person name="Sudianto E."/>
            <person name="Hsu M.H."/>
            <person name="Wu K.P."/>
            <person name="Wang L.N."/>
            <person name="Leebens-Mack J.H."/>
            <person name="Tsai I.J."/>
        </authorList>
    </citation>
    <scope>NUCLEOTIDE SEQUENCE [LARGE SCALE GENOMIC DNA]</scope>
    <source>
        <strain evidence="2">cv. Chaw 1501</strain>
        <tissue evidence="1">Young leaves</tissue>
    </source>
</reference>
<dbReference type="Proteomes" id="UP000283530">
    <property type="component" value="Unassembled WGS sequence"/>
</dbReference>
<proteinExistence type="predicted"/>
<organism evidence="1 2">
    <name type="scientific">Cinnamomum micranthum f. kanehirae</name>
    <dbReference type="NCBI Taxonomy" id="337451"/>
    <lineage>
        <taxon>Eukaryota</taxon>
        <taxon>Viridiplantae</taxon>
        <taxon>Streptophyta</taxon>
        <taxon>Embryophyta</taxon>
        <taxon>Tracheophyta</taxon>
        <taxon>Spermatophyta</taxon>
        <taxon>Magnoliopsida</taxon>
        <taxon>Magnoliidae</taxon>
        <taxon>Laurales</taxon>
        <taxon>Lauraceae</taxon>
        <taxon>Cinnamomum</taxon>
    </lineage>
</organism>
<gene>
    <name evidence="1" type="ORF">CKAN_01416800</name>
</gene>
<accession>A0A443P3K5</accession>
<keyword evidence="2" id="KW-1185">Reference proteome</keyword>